<sequence length="299" mass="34123">MASQTQLGFIDIDIQHSERNGKSNTNTVPARYNVAGEEEGIHSEGDVVISESDDEWYQNIEDDENEGDSESNLDYADEEERNDGSESDQLDESYDQIVNVNSNEEIYIDRDYTIQEGYEIQRIKNEKARVTASIKTELLEKYGLEPANNMQLYCTRRVKEENQGNHAKSYDKLPAWAKLARVTNPESVVKMEVDARMSANPLFKRFFVCFDAMKKGFVRGCRPWFGIDGCHLKGTYGGVLLSAVAIDGNKGMFPIAFAVVEVECMDSWKFFLRLLYESLASVREWKDHPLTIMSDMQKV</sequence>
<evidence type="ECO:0000259" key="2">
    <source>
        <dbReference type="Pfam" id="PF10551"/>
    </source>
</evidence>
<evidence type="ECO:0000256" key="1">
    <source>
        <dbReference type="SAM" id="MobiDB-lite"/>
    </source>
</evidence>
<gene>
    <name evidence="3" type="ORF">Cni_G10699</name>
</gene>
<dbReference type="Pfam" id="PF10551">
    <property type="entry name" value="MULE"/>
    <property type="match status" value="1"/>
</dbReference>
<organism evidence="3 4">
    <name type="scientific">Canna indica</name>
    <name type="common">Indian-shot</name>
    <dbReference type="NCBI Taxonomy" id="4628"/>
    <lineage>
        <taxon>Eukaryota</taxon>
        <taxon>Viridiplantae</taxon>
        <taxon>Streptophyta</taxon>
        <taxon>Embryophyta</taxon>
        <taxon>Tracheophyta</taxon>
        <taxon>Spermatophyta</taxon>
        <taxon>Magnoliopsida</taxon>
        <taxon>Liliopsida</taxon>
        <taxon>Zingiberales</taxon>
        <taxon>Cannaceae</taxon>
        <taxon>Canna</taxon>
    </lineage>
</organism>
<evidence type="ECO:0000313" key="4">
    <source>
        <dbReference type="Proteomes" id="UP001327560"/>
    </source>
</evidence>
<feature type="compositionally biased region" description="Acidic residues" evidence="1">
    <location>
        <begin position="51"/>
        <end position="92"/>
    </location>
</feature>
<dbReference type="InterPro" id="IPR018289">
    <property type="entry name" value="MULE_transposase_dom"/>
</dbReference>
<reference evidence="3 4" key="1">
    <citation type="submission" date="2023-10" db="EMBL/GenBank/DDBJ databases">
        <title>Chromosome-scale genome assembly provides insights into flower coloration mechanisms of Canna indica.</title>
        <authorList>
            <person name="Li C."/>
        </authorList>
    </citation>
    <scope>NUCLEOTIDE SEQUENCE [LARGE SCALE GENOMIC DNA]</scope>
    <source>
        <tissue evidence="3">Flower</tissue>
    </source>
</reference>
<dbReference type="Proteomes" id="UP001327560">
    <property type="component" value="Chromosome 3"/>
</dbReference>
<accession>A0AAQ3QAX3</accession>
<feature type="region of interest" description="Disordered" evidence="1">
    <location>
        <begin position="1"/>
        <end position="92"/>
    </location>
</feature>
<proteinExistence type="predicted"/>
<protein>
    <recommendedName>
        <fullName evidence="2">MULE transposase domain-containing protein</fullName>
    </recommendedName>
</protein>
<dbReference type="EMBL" id="CP136892">
    <property type="protein sequence ID" value="WOL01980.1"/>
    <property type="molecule type" value="Genomic_DNA"/>
</dbReference>
<feature type="domain" description="MULE transposase" evidence="2">
    <location>
        <begin position="226"/>
        <end position="298"/>
    </location>
</feature>
<dbReference type="AlphaFoldDB" id="A0AAQ3QAX3"/>
<dbReference type="PANTHER" id="PTHR31973:SF187">
    <property type="entry name" value="MUTATOR TRANSPOSASE MUDRA PROTEIN"/>
    <property type="match status" value="1"/>
</dbReference>
<evidence type="ECO:0000313" key="3">
    <source>
        <dbReference type="EMBL" id="WOL01980.1"/>
    </source>
</evidence>
<dbReference type="PANTHER" id="PTHR31973">
    <property type="entry name" value="POLYPROTEIN, PUTATIVE-RELATED"/>
    <property type="match status" value="1"/>
</dbReference>
<name>A0AAQ3QAX3_9LILI</name>
<keyword evidence="4" id="KW-1185">Reference proteome</keyword>